<dbReference type="Pfam" id="PF03989">
    <property type="entry name" value="DNA_gyraseA_C"/>
    <property type="match status" value="6"/>
</dbReference>
<keyword evidence="11" id="KW-0175">Coiled coil</keyword>
<dbReference type="PANTHER" id="PTHR43493:SF5">
    <property type="entry name" value="DNA GYRASE SUBUNIT A, CHLOROPLASTIC_MITOCHONDRIAL"/>
    <property type="match status" value="1"/>
</dbReference>
<dbReference type="SMART" id="SM00434">
    <property type="entry name" value="TOP4c"/>
    <property type="match status" value="1"/>
</dbReference>
<dbReference type="Gene3D" id="1.10.268.10">
    <property type="entry name" value="Topoisomerase, domain 3"/>
    <property type="match status" value="1"/>
</dbReference>
<dbReference type="FunFam" id="3.90.199.10:FF:000001">
    <property type="entry name" value="DNA gyrase subunit A"/>
    <property type="match status" value="1"/>
</dbReference>
<evidence type="ECO:0000256" key="10">
    <source>
        <dbReference type="PROSITE-ProRule" id="PRU01384"/>
    </source>
</evidence>
<evidence type="ECO:0000256" key="8">
    <source>
        <dbReference type="ARBA" id="ARBA00023235"/>
    </source>
</evidence>
<name>A0A1M5RVM8_9FIRM</name>
<dbReference type="InterPro" id="IPR050220">
    <property type="entry name" value="Type_II_DNA_Topoisomerases"/>
</dbReference>
<dbReference type="FunFam" id="2.120.10.90:FF:000004">
    <property type="entry name" value="DNA gyrase subunit A"/>
    <property type="match status" value="1"/>
</dbReference>
<evidence type="ECO:0000256" key="4">
    <source>
        <dbReference type="ARBA" id="ARBA00022741"/>
    </source>
</evidence>
<evidence type="ECO:0000313" key="13">
    <source>
        <dbReference type="EMBL" id="SHH30355.1"/>
    </source>
</evidence>
<evidence type="ECO:0000256" key="9">
    <source>
        <dbReference type="HAMAP-Rule" id="MF_01897"/>
    </source>
</evidence>
<dbReference type="InterPro" id="IPR013757">
    <property type="entry name" value="Topo_IIA_A_a_sf"/>
</dbReference>
<dbReference type="Gene3D" id="3.90.199.10">
    <property type="entry name" value="Topoisomerase II, domain 5"/>
    <property type="match status" value="1"/>
</dbReference>
<feature type="domain" description="Topo IIA-type catalytic" evidence="12">
    <location>
        <begin position="34"/>
        <end position="498"/>
    </location>
</feature>
<sequence length="808" mass="91308">MNDNKDRIIPVEIEEEMKKSYIDYAMSVIVGRALPDVRDGLKPVHRRILYAMNELNLMPDKSYRKSARIVGDVLGKYHPHGDSAVYLAMVRMAQDFSTRYPLVDGHGNFGSIDGDSPAAMRYTEARMSKLTLELLRDIDKKTVDFTPNFDDTLKEPSVLPARFPNLLVNGSNGIAVGMATSIPPHNLREVIDGVIHLIDNPECSVEDLMQFIKGPDFPTGSTIMGKENIISAYKKGKGRVKVRAKAYIEDIGKGKQQIVVTEIPYLVNKAKLVEKIADLVKEKKIEGISDLRDESNRNGMRIVIELKRDANANIVLNKLYKHSQLEESFSIIMLALVNGEPKILNLKQMLYYYLEHQKDVVTRRTKFELKKAEDRAHILEGLKIALDNLDEIIKLIRASKNGQEAKAGLVEKFSLTEVQAQAILDMKLQRLTGLEREKIDLEYEEIIKKINKLKEILADEKILLNLIKEEILFIKEKYGDDRKTDIQAVEGEINIEDLIEDEEVAITLTHFGYIKRIPSDTYKSQKRGGKGISALTTREEDFVEHLITTSTHSRISFFTNKGRVYRINVYQIPEGKRQSKGTAIINLLPLDKDEKITALIPIRNSEDEKYLVLCTKNGIIKKTAISEFRKSKRNGLIAINLREDDELIGVKITNGEDEIILVTEKGMAIRFTEKDIRESGRSAMGVKGISLDKDDKVVSIDLINEGSELLVVSENGYGKRTPISEYRVQNRGGKGLKTYNINQKTGNLVGARVVNEEDELMIINSDGVLIRFNVNEISVLSRITSGVKLMRTDEETYVKSMAKIIGEE</sequence>
<dbReference type="Gene3D" id="3.30.1360.40">
    <property type="match status" value="1"/>
</dbReference>
<dbReference type="InterPro" id="IPR013760">
    <property type="entry name" value="Topo_IIA-like_dom_sf"/>
</dbReference>
<dbReference type="NCBIfam" id="NF004044">
    <property type="entry name" value="PRK05561.1"/>
    <property type="match status" value="1"/>
</dbReference>
<dbReference type="GO" id="GO:0005524">
    <property type="term" value="F:ATP binding"/>
    <property type="evidence" value="ECO:0007669"/>
    <property type="project" value="UniProtKB-UniRule"/>
</dbReference>
<dbReference type="GO" id="GO:0006265">
    <property type="term" value="P:DNA topological change"/>
    <property type="evidence" value="ECO:0007669"/>
    <property type="project" value="UniProtKB-UniRule"/>
</dbReference>
<keyword evidence="3 9" id="KW-0963">Cytoplasm</keyword>
<feature type="active site" description="O-(5'-phospho-DNA)-tyrosine intermediate" evidence="9 10">
    <location>
        <position position="122"/>
    </location>
</feature>
<dbReference type="InterPro" id="IPR002205">
    <property type="entry name" value="Topo_IIA_dom_A"/>
</dbReference>
<dbReference type="SUPFAM" id="SSF56719">
    <property type="entry name" value="Type II DNA topoisomerase"/>
    <property type="match status" value="1"/>
</dbReference>
<dbReference type="EMBL" id="FQXH01000015">
    <property type="protein sequence ID" value="SHH30355.1"/>
    <property type="molecule type" value="Genomic_DNA"/>
</dbReference>
<dbReference type="Gene3D" id="2.120.10.90">
    <property type="entry name" value="DNA gyrase/topoisomerase IV, subunit A, C-terminal"/>
    <property type="match status" value="1"/>
</dbReference>
<organism evidence="13 14">
    <name type="scientific">Tepidibacter thalassicus DSM 15285</name>
    <dbReference type="NCBI Taxonomy" id="1123350"/>
    <lineage>
        <taxon>Bacteria</taxon>
        <taxon>Bacillati</taxon>
        <taxon>Bacillota</taxon>
        <taxon>Clostridia</taxon>
        <taxon>Peptostreptococcales</taxon>
        <taxon>Peptostreptococcaceae</taxon>
        <taxon>Tepidibacter</taxon>
    </lineage>
</organism>
<dbReference type="InterPro" id="IPR035516">
    <property type="entry name" value="Gyrase/topoIV_suA_C"/>
</dbReference>
<evidence type="ECO:0000256" key="1">
    <source>
        <dbReference type="ARBA" id="ARBA00000185"/>
    </source>
</evidence>
<dbReference type="EC" id="5.6.2.2" evidence="9"/>
<keyword evidence="8 9" id="KW-0413">Isomerase</keyword>
<dbReference type="RefSeq" id="WP_072725227.1">
    <property type="nucleotide sequence ID" value="NZ_FQXH01000015.1"/>
</dbReference>
<evidence type="ECO:0000313" key="14">
    <source>
        <dbReference type="Proteomes" id="UP000242520"/>
    </source>
</evidence>
<evidence type="ECO:0000256" key="6">
    <source>
        <dbReference type="ARBA" id="ARBA00023029"/>
    </source>
</evidence>
<protein>
    <recommendedName>
        <fullName evidence="9">DNA gyrase subunit A</fullName>
        <ecNumber evidence="9">5.6.2.2</ecNumber>
    </recommendedName>
</protein>
<dbReference type="STRING" id="1123350.SAMN02744040_01531"/>
<evidence type="ECO:0000256" key="3">
    <source>
        <dbReference type="ARBA" id="ARBA00022490"/>
    </source>
</evidence>
<comment type="similarity">
    <text evidence="2 9">Belongs to the type II topoisomerase GyrA/ParC subunit family.</text>
</comment>
<dbReference type="Pfam" id="PF00521">
    <property type="entry name" value="DNA_topoisoIV"/>
    <property type="match status" value="1"/>
</dbReference>
<dbReference type="FunFam" id="3.30.1360.40:FF:000002">
    <property type="entry name" value="DNA gyrase subunit A"/>
    <property type="match status" value="1"/>
</dbReference>
<dbReference type="GO" id="GO:0034335">
    <property type="term" value="F:DNA negative supercoiling activity"/>
    <property type="evidence" value="ECO:0007669"/>
    <property type="project" value="UniProtKB-ARBA"/>
</dbReference>
<dbReference type="OrthoDB" id="9806486at2"/>
<comment type="function">
    <text evidence="9">A type II topoisomerase that negatively supercoils closed circular double-stranded (ds) DNA in an ATP-dependent manner to modulate DNA topology and maintain chromosomes in an underwound state. Negative supercoiling favors strand separation, and DNA replication, transcription, recombination and repair, all of which involve strand separation. Also able to catalyze the interconversion of other topological isomers of dsDNA rings, including catenanes and knotted rings. Type II topoisomerases break and join 2 DNA strands simultaneously in an ATP-dependent manner.</text>
</comment>
<dbReference type="GO" id="GO:0006261">
    <property type="term" value="P:DNA-templated DNA replication"/>
    <property type="evidence" value="ECO:0007669"/>
    <property type="project" value="UniProtKB-UniRule"/>
</dbReference>
<dbReference type="PROSITE" id="PS52040">
    <property type="entry name" value="TOPO_IIA"/>
    <property type="match status" value="1"/>
</dbReference>
<proteinExistence type="inferred from homology"/>
<dbReference type="Proteomes" id="UP000242520">
    <property type="component" value="Unassembled WGS sequence"/>
</dbReference>
<dbReference type="GO" id="GO:0009330">
    <property type="term" value="C:DNA topoisomerase type II (double strand cut, ATP-hydrolyzing) complex"/>
    <property type="evidence" value="ECO:0007669"/>
    <property type="project" value="TreeGrafter"/>
</dbReference>
<evidence type="ECO:0000256" key="7">
    <source>
        <dbReference type="ARBA" id="ARBA00023125"/>
    </source>
</evidence>
<dbReference type="GO" id="GO:0003677">
    <property type="term" value="F:DNA binding"/>
    <property type="evidence" value="ECO:0007669"/>
    <property type="project" value="UniProtKB-UniRule"/>
</dbReference>
<keyword evidence="6 9" id="KW-0799">Topoisomerase</keyword>
<feature type="coiled-coil region" evidence="11">
    <location>
        <begin position="436"/>
        <end position="470"/>
    </location>
</feature>
<evidence type="ECO:0000256" key="2">
    <source>
        <dbReference type="ARBA" id="ARBA00008263"/>
    </source>
</evidence>
<dbReference type="HAMAP" id="MF_01897">
    <property type="entry name" value="GyrA"/>
    <property type="match status" value="1"/>
</dbReference>
<keyword evidence="4 9" id="KW-0547">Nucleotide-binding</keyword>
<comment type="subcellular location">
    <subcellularLocation>
        <location evidence="9">Cytoplasm</location>
    </subcellularLocation>
</comment>
<gene>
    <name evidence="9" type="primary">gyrA</name>
    <name evidence="13" type="ORF">SAMN02744040_01531</name>
</gene>
<dbReference type="InterPro" id="IPR006691">
    <property type="entry name" value="GyrA/parC_rep"/>
</dbReference>
<keyword evidence="5 9" id="KW-0067">ATP-binding</keyword>
<comment type="miscellaneous">
    <text evidence="9">Few gyrases are as efficient as E.coli at forming negative supercoils. Not all organisms have 2 type II topoisomerases; in organisms with a single type II topoisomerase this enzyme also has to decatenate newly replicated chromosomes.</text>
</comment>
<evidence type="ECO:0000256" key="5">
    <source>
        <dbReference type="ARBA" id="ARBA00022840"/>
    </source>
</evidence>
<dbReference type="SUPFAM" id="SSF101904">
    <property type="entry name" value="GyrA/ParC C-terminal domain-like"/>
    <property type="match status" value="1"/>
</dbReference>
<dbReference type="AlphaFoldDB" id="A0A1M5RVM8"/>
<dbReference type="NCBIfam" id="TIGR01063">
    <property type="entry name" value="gyrA"/>
    <property type="match status" value="1"/>
</dbReference>
<keyword evidence="7 9" id="KW-0238">DNA-binding</keyword>
<dbReference type="GO" id="GO:0005694">
    <property type="term" value="C:chromosome"/>
    <property type="evidence" value="ECO:0007669"/>
    <property type="project" value="InterPro"/>
</dbReference>
<dbReference type="GO" id="GO:0005737">
    <property type="term" value="C:cytoplasm"/>
    <property type="evidence" value="ECO:0007669"/>
    <property type="project" value="UniProtKB-SubCell"/>
</dbReference>
<reference evidence="14" key="1">
    <citation type="submission" date="2016-11" db="EMBL/GenBank/DDBJ databases">
        <authorList>
            <person name="Varghese N."/>
            <person name="Submissions S."/>
        </authorList>
    </citation>
    <scope>NUCLEOTIDE SEQUENCE [LARGE SCALE GENOMIC DNA]</scope>
    <source>
        <strain evidence="14">DSM 15285</strain>
    </source>
</reference>
<keyword evidence="14" id="KW-1185">Reference proteome</keyword>
<dbReference type="CDD" id="cd00187">
    <property type="entry name" value="TOP4c"/>
    <property type="match status" value="1"/>
</dbReference>
<comment type="catalytic activity">
    <reaction evidence="1 9 10">
        <text>ATP-dependent breakage, passage and rejoining of double-stranded DNA.</text>
        <dbReference type="EC" id="5.6.2.2"/>
    </reaction>
</comment>
<accession>A0A1M5RVM8</accession>
<evidence type="ECO:0000256" key="11">
    <source>
        <dbReference type="SAM" id="Coils"/>
    </source>
</evidence>
<dbReference type="InterPro" id="IPR005743">
    <property type="entry name" value="GyrA"/>
</dbReference>
<dbReference type="InterPro" id="IPR013758">
    <property type="entry name" value="Topo_IIA_A/C_ab"/>
</dbReference>
<evidence type="ECO:0000259" key="12">
    <source>
        <dbReference type="PROSITE" id="PS52040"/>
    </source>
</evidence>
<comment type="subunit">
    <text evidence="9">Heterotetramer, composed of two GyrA and two GyrB chains. In the heterotetramer, GyrA contains the active site tyrosine that forms a transient covalent intermediate with DNA, while GyrB binds cofactors and catalyzes ATP hydrolysis.</text>
</comment>
<feature type="short sequence motif" description="GyrA-box" evidence="9">
    <location>
        <begin position="525"/>
        <end position="531"/>
    </location>
</feature>
<dbReference type="FunFam" id="1.10.268.10:FF:000001">
    <property type="entry name" value="DNA gyrase subunit A"/>
    <property type="match status" value="1"/>
</dbReference>
<dbReference type="NCBIfam" id="NF004043">
    <property type="entry name" value="PRK05560.1"/>
    <property type="match status" value="1"/>
</dbReference>
<dbReference type="PANTHER" id="PTHR43493">
    <property type="entry name" value="DNA GYRASE/TOPOISOMERASE SUBUNIT A"/>
    <property type="match status" value="1"/>
</dbReference>